<dbReference type="Proteomes" id="UP000054485">
    <property type="component" value="Unassembled WGS sequence"/>
</dbReference>
<name>A0A0D0A5J0_9AGAM</name>
<dbReference type="AlphaFoldDB" id="A0A0D0A5J0"/>
<gene>
    <name evidence="1" type="ORF">CY34DRAFT_810891</name>
</gene>
<dbReference type="STRING" id="930992.A0A0D0A5J0"/>
<evidence type="ECO:0000313" key="1">
    <source>
        <dbReference type="EMBL" id="KIK36871.1"/>
    </source>
</evidence>
<reference evidence="1 2" key="1">
    <citation type="submission" date="2014-04" db="EMBL/GenBank/DDBJ databases">
        <authorList>
            <consortium name="DOE Joint Genome Institute"/>
            <person name="Kuo A."/>
            <person name="Ruytinx J."/>
            <person name="Rineau F."/>
            <person name="Colpaert J."/>
            <person name="Kohler A."/>
            <person name="Nagy L.G."/>
            <person name="Floudas D."/>
            <person name="Copeland A."/>
            <person name="Barry K.W."/>
            <person name="Cichocki N."/>
            <person name="Veneault-Fourrey C."/>
            <person name="LaButti K."/>
            <person name="Lindquist E.A."/>
            <person name="Lipzen A."/>
            <person name="Lundell T."/>
            <person name="Morin E."/>
            <person name="Murat C."/>
            <person name="Sun H."/>
            <person name="Tunlid A."/>
            <person name="Henrissat B."/>
            <person name="Grigoriev I.V."/>
            <person name="Hibbett D.S."/>
            <person name="Martin F."/>
            <person name="Nordberg H.P."/>
            <person name="Cantor M.N."/>
            <person name="Hua S.X."/>
        </authorList>
    </citation>
    <scope>NUCLEOTIDE SEQUENCE [LARGE SCALE GENOMIC DNA]</scope>
    <source>
        <strain evidence="1 2">UH-Slu-Lm8-n1</strain>
    </source>
</reference>
<reference evidence="2" key="2">
    <citation type="submission" date="2015-01" db="EMBL/GenBank/DDBJ databases">
        <title>Evolutionary Origins and Diversification of the Mycorrhizal Mutualists.</title>
        <authorList>
            <consortium name="DOE Joint Genome Institute"/>
            <consortium name="Mycorrhizal Genomics Consortium"/>
            <person name="Kohler A."/>
            <person name="Kuo A."/>
            <person name="Nagy L.G."/>
            <person name="Floudas D."/>
            <person name="Copeland A."/>
            <person name="Barry K.W."/>
            <person name="Cichocki N."/>
            <person name="Veneault-Fourrey C."/>
            <person name="LaButti K."/>
            <person name="Lindquist E.A."/>
            <person name="Lipzen A."/>
            <person name="Lundell T."/>
            <person name="Morin E."/>
            <person name="Murat C."/>
            <person name="Riley R."/>
            <person name="Ohm R."/>
            <person name="Sun H."/>
            <person name="Tunlid A."/>
            <person name="Henrissat B."/>
            <person name="Grigoriev I.V."/>
            <person name="Hibbett D.S."/>
            <person name="Martin F."/>
        </authorList>
    </citation>
    <scope>NUCLEOTIDE SEQUENCE [LARGE SCALE GENOMIC DNA]</scope>
    <source>
        <strain evidence="2">UH-Slu-Lm8-n1</strain>
    </source>
</reference>
<protein>
    <recommendedName>
        <fullName evidence="3">F-box domain-containing protein</fullName>
    </recommendedName>
</protein>
<dbReference type="EMBL" id="KN835492">
    <property type="protein sequence ID" value="KIK36871.1"/>
    <property type="molecule type" value="Genomic_DNA"/>
</dbReference>
<organism evidence="1 2">
    <name type="scientific">Suillus luteus UH-Slu-Lm8-n1</name>
    <dbReference type="NCBI Taxonomy" id="930992"/>
    <lineage>
        <taxon>Eukaryota</taxon>
        <taxon>Fungi</taxon>
        <taxon>Dikarya</taxon>
        <taxon>Basidiomycota</taxon>
        <taxon>Agaricomycotina</taxon>
        <taxon>Agaricomycetes</taxon>
        <taxon>Agaricomycetidae</taxon>
        <taxon>Boletales</taxon>
        <taxon>Suillineae</taxon>
        <taxon>Suillaceae</taxon>
        <taxon>Suillus</taxon>
    </lineage>
</organism>
<keyword evidence="2" id="KW-1185">Reference proteome</keyword>
<evidence type="ECO:0008006" key="3">
    <source>
        <dbReference type="Google" id="ProtNLM"/>
    </source>
</evidence>
<dbReference type="OrthoDB" id="2672002at2759"/>
<proteinExistence type="predicted"/>
<dbReference type="InParanoid" id="A0A0D0A5J0"/>
<dbReference type="HOGENOM" id="CLU_506390_0_0_1"/>
<accession>A0A0D0A5J0</accession>
<sequence length="541" mass="62128">MASSYKVRLSDDILLMILKLVGKEDQAAFDDYLLKETAIVSRRWDDWGDRMIYEHSEWDHHLENYPIDGEIDDNPPRSTLLQALGVCKHWYSLLSKTPSMWTVLEISFREGAAALEHARTFLHRSESCPIQITILWDDPTWMLPLKEQDEVPPMSREEIMAGVHLGSVIQELYAHVHRWREFTLRTTSIAHTYQALSLIPRPSIHPAHKLQKLHLQFVHNPRHAAYHIGEPSLFPGSVPPIRNLLLFGISWAWPASSTLSSNLVDLRIHYDAYENSDGNNSRTGREAEILSQFLGTLVNLRTLALEVDLNSFDKDAIKLPHLNSLAIKSGSMPSWAVKFIQNVKMPVLRILTLCKASRYGSNLNCLIHELVKHTDPENSEDPLELNELHLINFETFDLDSDVLRRLYIQISTVETLTLGPVNKRPVRRLQNIPLAMGLLPTSGGLSDLPLPRLRSLTVFDIPEQLLRRIVLERQSLAIPLEELHCHYDEGDNPRAGDDWQHQVKKYNRINSLESVHYTDVVARRWTELMIRDKWKVATTNV</sequence>
<evidence type="ECO:0000313" key="2">
    <source>
        <dbReference type="Proteomes" id="UP000054485"/>
    </source>
</evidence>